<dbReference type="CDD" id="cd00082">
    <property type="entry name" value="HisKA"/>
    <property type="match status" value="1"/>
</dbReference>
<dbReference type="Pfam" id="PF00512">
    <property type="entry name" value="HisKA"/>
    <property type="match status" value="1"/>
</dbReference>
<keyword evidence="9" id="KW-0812">Transmembrane</keyword>
<feature type="transmembrane region" description="Helical" evidence="9">
    <location>
        <begin position="145"/>
        <end position="170"/>
    </location>
</feature>
<dbReference type="PRINTS" id="PR00344">
    <property type="entry name" value="BCTRLSENSOR"/>
</dbReference>
<comment type="caution">
    <text evidence="12">The sequence shown here is derived from an EMBL/GenBank/DDBJ whole genome shotgun (WGS) entry which is preliminary data.</text>
</comment>
<organism evidence="12 13">
    <name type="scientific">Nocardioides lentus</name>
    <dbReference type="NCBI Taxonomy" id="338077"/>
    <lineage>
        <taxon>Bacteria</taxon>
        <taxon>Bacillati</taxon>
        <taxon>Actinomycetota</taxon>
        <taxon>Actinomycetes</taxon>
        <taxon>Propionibacteriales</taxon>
        <taxon>Nocardioidaceae</taxon>
        <taxon>Nocardioides</taxon>
    </lineage>
</organism>
<dbReference type="RefSeq" id="WP_344006140.1">
    <property type="nucleotide sequence ID" value="NZ_BAAAMY010000004.1"/>
</dbReference>
<dbReference type="PANTHER" id="PTHR43047">
    <property type="entry name" value="TWO-COMPONENT HISTIDINE PROTEIN KINASE"/>
    <property type="match status" value="1"/>
</dbReference>
<evidence type="ECO:0000313" key="12">
    <source>
        <dbReference type="EMBL" id="GAA1916251.1"/>
    </source>
</evidence>
<dbReference type="SUPFAM" id="SSF47384">
    <property type="entry name" value="Homodimeric domain of signal transducing histidine kinase"/>
    <property type="match status" value="1"/>
</dbReference>
<reference evidence="12 13" key="1">
    <citation type="journal article" date="2019" name="Int. J. Syst. Evol. Microbiol.">
        <title>The Global Catalogue of Microorganisms (GCM) 10K type strain sequencing project: providing services to taxonomists for standard genome sequencing and annotation.</title>
        <authorList>
            <consortium name="The Broad Institute Genomics Platform"/>
            <consortium name="The Broad Institute Genome Sequencing Center for Infectious Disease"/>
            <person name="Wu L."/>
            <person name="Ma J."/>
        </authorList>
    </citation>
    <scope>NUCLEOTIDE SEQUENCE [LARGE SCALE GENOMIC DNA]</scope>
    <source>
        <strain evidence="12 13">JCM 14046</strain>
    </source>
</reference>
<dbReference type="PROSITE" id="PS50112">
    <property type="entry name" value="PAS"/>
    <property type="match status" value="1"/>
</dbReference>
<evidence type="ECO:0000256" key="7">
    <source>
        <dbReference type="ARBA" id="ARBA00023012"/>
    </source>
</evidence>
<keyword evidence="4" id="KW-0597">Phosphoprotein</keyword>
<evidence type="ECO:0000256" key="4">
    <source>
        <dbReference type="ARBA" id="ARBA00022553"/>
    </source>
</evidence>
<dbReference type="Gene3D" id="1.10.287.130">
    <property type="match status" value="1"/>
</dbReference>
<evidence type="ECO:0000256" key="2">
    <source>
        <dbReference type="ARBA" id="ARBA00004236"/>
    </source>
</evidence>
<evidence type="ECO:0000256" key="8">
    <source>
        <dbReference type="SAM" id="MobiDB-lite"/>
    </source>
</evidence>
<dbReference type="InterPro" id="IPR003594">
    <property type="entry name" value="HATPase_dom"/>
</dbReference>
<feature type="transmembrane region" description="Helical" evidence="9">
    <location>
        <begin position="110"/>
        <end position="133"/>
    </location>
</feature>
<accession>A0ABN2PBP7</accession>
<feature type="transmembrane region" description="Helical" evidence="9">
    <location>
        <begin position="279"/>
        <end position="300"/>
    </location>
</feature>
<evidence type="ECO:0000259" key="11">
    <source>
        <dbReference type="PROSITE" id="PS50112"/>
    </source>
</evidence>
<dbReference type="Pfam" id="PF02518">
    <property type="entry name" value="HATPase_c"/>
    <property type="match status" value="1"/>
</dbReference>
<protein>
    <recommendedName>
        <fullName evidence="3">histidine kinase</fullName>
        <ecNumber evidence="3">2.7.13.3</ecNumber>
    </recommendedName>
</protein>
<dbReference type="Gene3D" id="3.30.565.10">
    <property type="entry name" value="Histidine kinase-like ATPase, C-terminal domain"/>
    <property type="match status" value="1"/>
</dbReference>
<evidence type="ECO:0000256" key="9">
    <source>
        <dbReference type="SAM" id="Phobius"/>
    </source>
</evidence>
<dbReference type="CDD" id="cd00130">
    <property type="entry name" value="PAS"/>
    <property type="match status" value="1"/>
</dbReference>
<evidence type="ECO:0000256" key="6">
    <source>
        <dbReference type="ARBA" id="ARBA00022777"/>
    </source>
</evidence>
<dbReference type="Proteomes" id="UP001501612">
    <property type="component" value="Unassembled WGS sequence"/>
</dbReference>
<evidence type="ECO:0000313" key="13">
    <source>
        <dbReference type="Proteomes" id="UP001501612"/>
    </source>
</evidence>
<keyword evidence="9" id="KW-0472">Membrane</keyword>
<evidence type="ECO:0000256" key="1">
    <source>
        <dbReference type="ARBA" id="ARBA00000085"/>
    </source>
</evidence>
<dbReference type="SUPFAM" id="SSF55874">
    <property type="entry name" value="ATPase domain of HSP90 chaperone/DNA topoisomerase II/histidine kinase"/>
    <property type="match status" value="1"/>
</dbReference>
<dbReference type="CDD" id="cd16922">
    <property type="entry name" value="HATPase_EvgS-ArcB-TorS-like"/>
    <property type="match status" value="1"/>
</dbReference>
<dbReference type="SMART" id="SM00388">
    <property type="entry name" value="HisKA"/>
    <property type="match status" value="1"/>
</dbReference>
<dbReference type="EC" id="2.7.13.3" evidence="3"/>
<feature type="transmembrane region" description="Helical" evidence="9">
    <location>
        <begin position="306"/>
        <end position="325"/>
    </location>
</feature>
<feature type="transmembrane region" description="Helical" evidence="9">
    <location>
        <begin position="80"/>
        <end position="98"/>
    </location>
</feature>
<dbReference type="PANTHER" id="PTHR43047:SF72">
    <property type="entry name" value="OSMOSENSING HISTIDINE PROTEIN KINASE SLN1"/>
    <property type="match status" value="1"/>
</dbReference>
<feature type="domain" description="Histidine kinase" evidence="10">
    <location>
        <begin position="494"/>
        <end position="713"/>
    </location>
</feature>
<keyword evidence="6" id="KW-0418">Kinase</keyword>
<dbReference type="InterPro" id="IPR013656">
    <property type="entry name" value="PAS_4"/>
</dbReference>
<evidence type="ECO:0000256" key="3">
    <source>
        <dbReference type="ARBA" id="ARBA00012438"/>
    </source>
</evidence>
<dbReference type="EMBL" id="BAAAMY010000004">
    <property type="protein sequence ID" value="GAA1916251.1"/>
    <property type="molecule type" value="Genomic_DNA"/>
</dbReference>
<dbReference type="InterPro" id="IPR036890">
    <property type="entry name" value="HATPase_C_sf"/>
</dbReference>
<evidence type="ECO:0000256" key="5">
    <source>
        <dbReference type="ARBA" id="ARBA00022679"/>
    </source>
</evidence>
<dbReference type="PROSITE" id="PS50109">
    <property type="entry name" value="HIS_KIN"/>
    <property type="match status" value="1"/>
</dbReference>
<dbReference type="InterPro" id="IPR005467">
    <property type="entry name" value="His_kinase_dom"/>
</dbReference>
<feature type="transmembrane region" description="Helical" evidence="9">
    <location>
        <begin position="208"/>
        <end position="229"/>
    </location>
</feature>
<keyword evidence="9" id="KW-1133">Transmembrane helix</keyword>
<feature type="transmembrane region" description="Helical" evidence="9">
    <location>
        <begin position="21"/>
        <end position="42"/>
    </location>
</feature>
<dbReference type="Gene3D" id="3.30.450.20">
    <property type="entry name" value="PAS domain"/>
    <property type="match status" value="1"/>
</dbReference>
<feature type="domain" description="PAS" evidence="11">
    <location>
        <begin position="358"/>
        <end position="389"/>
    </location>
</feature>
<dbReference type="Pfam" id="PF08448">
    <property type="entry name" value="PAS_4"/>
    <property type="match status" value="1"/>
</dbReference>
<feature type="transmembrane region" description="Helical" evidence="9">
    <location>
        <begin position="48"/>
        <end position="68"/>
    </location>
</feature>
<feature type="transmembrane region" description="Helical" evidence="9">
    <location>
        <begin position="182"/>
        <end position="201"/>
    </location>
</feature>
<gene>
    <name evidence="12" type="ORF">GCM10009737_17150</name>
</gene>
<comment type="subcellular location">
    <subcellularLocation>
        <location evidence="2">Cell membrane</location>
    </subcellularLocation>
</comment>
<dbReference type="InterPro" id="IPR035965">
    <property type="entry name" value="PAS-like_dom_sf"/>
</dbReference>
<dbReference type="SUPFAM" id="SSF55785">
    <property type="entry name" value="PYP-like sensor domain (PAS domain)"/>
    <property type="match status" value="1"/>
</dbReference>
<dbReference type="InterPro" id="IPR036097">
    <property type="entry name" value="HisK_dim/P_sf"/>
</dbReference>
<keyword evidence="7" id="KW-0902">Two-component regulatory system</keyword>
<feature type="region of interest" description="Disordered" evidence="8">
    <location>
        <begin position="712"/>
        <end position="751"/>
    </location>
</feature>
<dbReference type="InterPro" id="IPR000014">
    <property type="entry name" value="PAS"/>
</dbReference>
<dbReference type="InterPro" id="IPR004358">
    <property type="entry name" value="Sig_transdc_His_kin-like_C"/>
</dbReference>
<dbReference type="InterPro" id="IPR003661">
    <property type="entry name" value="HisK_dim/P_dom"/>
</dbReference>
<keyword evidence="5" id="KW-0808">Transferase</keyword>
<comment type="catalytic activity">
    <reaction evidence="1">
        <text>ATP + protein L-histidine = ADP + protein N-phospho-L-histidine.</text>
        <dbReference type="EC" id="2.7.13.3"/>
    </reaction>
</comment>
<sequence>MTGAPGTQGSTPRTVRRGPQLAAWGFLGGCVVVSAVAMLSPLGPDARATASTLGLLLVALSGAVWAVLASRRSTGLRRTGWALIATAGTFAMLGNLLAGQSGGTVVPQEYSFVSDLIVAASLAMVLLGAVFLPQHRWQGRELVTLLLDGVLIVAAVLVIATSLVFSDLLATAEGVLDRTTTLVIPVLDVLLVTVAGVLYLRSRGSDRWVMALIAGGSALYALADLHYALTLSQGTYTLGTWPDLGWIAGYAAISAAAVLEPGRTPDPGPVPRAPGSDAAGSVAIFSTLLLAGLVQVLVPVDSSVRTAQAVLWSVLIAVAAVRQVALSRENEALRVGLERRVAEQTADLRRLVHQTRVLVDSVGDGIYGVDHQGRVTFMNRSGQALLGLEDLGSIEGRHAHDAFHAPRPDGVPYPRAGCYVTEAIEHGGLAVGEEDSYVRVDGSLLAVEITASPLSVDGQEADGQGDDDRGAVVVFRDATARREMERIKEEFLSVVSHELRTPLTSIRGSLGLLSGGALGELPPAAAKIARLAEESSQRLARMINDMLDLERLGTGQVVLELEEVASDELVTTVVAELSGLSRMHGIGLVIEAAEGVAVVDGDRFVQVMTNLIGNAMKFSAPGDRVVVAARHRPERDEIRFEVRDTGRGIPTAQLDRIFERFHQVDSSDSRQKGGTGLGLAISRELVERMGGRIWAESVVGRGTSFFFTLPAGRTSTTAGSAAGSPGTSSTSPTPSTTPSTTSPTPDSTTRS</sequence>
<dbReference type="SMART" id="SM00387">
    <property type="entry name" value="HATPase_c"/>
    <property type="match status" value="1"/>
</dbReference>
<proteinExistence type="predicted"/>
<name>A0ABN2PBP7_9ACTN</name>
<evidence type="ECO:0000259" key="10">
    <source>
        <dbReference type="PROSITE" id="PS50109"/>
    </source>
</evidence>
<keyword evidence="13" id="KW-1185">Reference proteome</keyword>
<dbReference type="NCBIfam" id="TIGR00229">
    <property type="entry name" value="sensory_box"/>
    <property type="match status" value="1"/>
</dbReference>